<name>A0AAN5CTX4_9BILA</name>
<keyword evidence="2" id="KW-1185">Reference proteome</keyword>
<accession>A0AAN5CTX4</accession>
<proteinExistence type="predicted"/>
<comment type="caution">
    <text evidence="1">The sequence shown here is derived from an EMBL/GenBank/DDBJ whole genome shotgun (WGS) entry which is preliminary data.</text>
</comment>
<evidence type="ECO:0000313" key="1">
    <source>
        <dbReference type="EMBL" id="GMR50002.1"/>
    </source>
</evidence>
<protein>
    <recommendedName>
        <fullName evidence="3">F-box domain-containing protein</fullName>
    </recommendedName>
</protein>
<dbReference type="AlphaFoldDB" id="A0AAN5CTX4"/>
<dbReference type="Proteomes" id="UP001328107">
    <property type="component" value="Unassembled WGS sequence"/>
</dbReference>
<dbReference type="EMBL" id="BTRK01000004">
    <property type="protein sequence ID" value="GMR50002.1"/>
    <property type="molecule type" value="Genomic_DNA"/>
</dbReference>
<feature type="non-terminal residue" evidence="1">
    <location>
        <position position="95"/>
    </location>
</feature>
<sequence>IETLPRDIVWEIIKEIPESVCALRLTSRTIKSFVDEFVLQGAVIPLVDEVQFNFKVIYQIMEIEIYVRKRFTYLLELRLKLRQLSSKIIVRNEGI</sequence>
<evidence type="ECO:0008006" key="3">
    <source>
        <dbReference type="Google" id="ProtNLM"/>
    </source>
</evidence>
<evidence type="ECO:0000313" key="2">
    <source>
        <dbReference type="Proteomes" id="UP001328107"/>
    </source>
</evidence>
<gene>
    <name evidence="1" type="ORF">PMAYCL1PPCAC_20197</name>
</gene>
<organism evidence="1 2">
    <name type="scientific">Pristionchus mayeri</name>
    <dbReference type="NCBI Taxonomy" id="1317129"/>
    <lineage>
        <taxon>Eukaryota</taxon>
        <taxon>Metazoa</taxon>
        <taxon>Ecdysozoa</taxon>
        <taxon>Nematoda</taxon>
        <taxon>Chromadorea</taxon>
        <taxon>Rhabditida</taxon>
        <taxon>Rhabditina</taxon>
        <taxon>Diplogasteromorpha</taxon>
        <taxon>Diplogasteroidea</taxon>
        <taxon>Neodiplogasteridae</taxon>
        <taxon>Pristionchus</taxon>
    </lineage>
</organism>
<feature type="non-terminal residue" evidence="1">
    <location>
        <position position="1"/>
    </location>
</feature>
<reference evidence="2" key="1">
    <citation type="submission" date="2022-10" db="EMBL/GenBank/DDBJ databases">
        <title>Genome assembly of Pristionchus species.</title>
        <authorList>
            <person name="Yoshida K."/>
            <person name="Sommer R.J."/>
        </authorList>
    </citation>
    <scope>NUCLEOTIDE SEQUENCE [LARGE SCALE GENOMIC DNA]</scope>
    <source>
        <strain evidence="2">RS5460</strain>
    </source>
</reference>